<proteinExistence type="predicted"/>
<evidence type="ECO:0000313" key="2">
    <source>
        <dbReference type="EMBL" id="SVC24106.1"/>
    </source>
</evidence>
<dbReference type="EMBL" id="UINC01080819">
    <property type="protein sequence ID" value="SVC24106.1"/>
    <property type="molecule type" value="Genomic_DNA"/>
</dbReference>
<organism evidence="2">
    <name type="scientific">marine metagenome</name>
    <dbReference type="NCBI Taxonomy" id="408172"/>
    <lineage>
        <taxon>unclassified sequences</taxon>
        <taxon>metagenomes</taxon>
        <taxon>ecological metagenomes</taxon>
    </lineage>
</organism>
<dbReference type="Gene3D" id="3.40.50.1110">
    <property type="entry name" value="SGNH hydrolase"/>
    <property type="match status" value="1"/>
</dbReference>
<dbReference type="InterPro" id="IPR013830">
    <property type="entry name" value="SGNH_hydro"/>
</dbReference>
<name>A0A382KIY2_9ZZZZ</name>
<gene>
    <name evidence="2" type="ORF">METZ01_LOCUS276960</name>
</gene>
<feature type="domain" description="SGNH hydrolase-type esterase" evidence="1">
    <location>
        <begin position="95"/>
        <end position="170"/>
    </location>
</feature>
<evidence type="ECO:0000259" key="1">
    <source>
        <dbReference type="Pfam" id="PF13472"/>
    </source>
</evidence>
<feature type="non-terminal residue" evidence="2">
    <location>
        <position position="172"/>
    </location>
</feature>
<dbReference type="CDD" id="cd00229">
    <property type="entry name" value="SGNH_hydrolase"/>
    <property type="match status" value="1"/>
</dbReference>
<dbReference type="SUPFAM" id="SSF52266">
    <property type="entry name" value="SGNH hydrolase"/>
    <property type="match status" value="1"/>
</dbReference>
<feature type="non-terminal residue" evidence="2">
    <location>
        <position position="1"/>
    </location>
</feature>
<dbReference type="Pfam" id="PF13472">
    <property type="entry name" value="Lipase_GDSL_2"/>
    <property type="match status" value="1"/>
</dbReference>
<dbReference type="InterPro" id="IPR036514">
    <property type="entry name" value="SGNH_hydro_sf"/>
</dbReference>
<dbReference type="AlphaFoldDB" id="A0A382KIY2"/>
<protein>
    <recommendedName>
        <fullName evidence="1">SGNH hydrolase-type esterase domain-containing protein</fullName>
    </recommendedName>
</protein>
<sequence length="172" mass="19281">VNYGTDMKNSKKIIFLLIPLVFFVLLLESGLRFFGDFAPTRVLCYDPILGRSYCANTKGYLRDNNISMYVEVNADGLLGKPYSIKRIPGIKRVAVLGDSFTSGEAVTPDKKFTGQWESKLAKLFGNDVEVINFGVGGTGTWQQLQRFHVKAKKYSPDLTVLIFLWGNDIDNN</sequence>
<accession>A0A382KIY2</accession>
<reference evidence="2" key="1">
    <citation type="submission" date="2018-05" db="EMBL/GenBank/DDBJ databases">
        <authorList>
            <person name="Lanie J.A."/>
            <person name="Ng W.-L."/>
            <person name="Kazmierczak K.M."/>
            <person name="Andrzejewski T.M."/>
            <person name="Davidsen T.M."/>
            <person name="Wayne K.J."/>
            <person name="Tettelin H."/>
            <person name="Glass J.I."/>
            <person name="Rusch D."/>
            <person name="Podicherti R."/>
            <person name="Tsui H.-C.T."/>
            <person name="Winkler M.E."/>
        </authorList>
    </citation>
    <scope>NUCLEOTIDE SEQUENCE</scope>
</reference>